<evidence type="ECO:0000256" key="2">
    <source>
        <dbReference type="ARBA" id="ARBA00004162"/>
    </source>
</evidence>
<sequence>MKIFILCIFAVLYSVADTISIEKFKTDLYSKTGSNILKKIELDLEFEGNKLEENKIKDALNTIISSYFYEDLFTEVGKNNFKETLLKFSNKKYKTQIEYIYIIRVNSIKEFDMEELKKILKDNLKLDEEASDFQELPLQQKNIRQDVNETKMNDINLSNDKNTSVNKEANVSKEAMDMILKTMEDAQKQMLLPHKNEELF</sequence>
<protein>
    <recommendedName>
        <fullName evidence="10">Flagellar protein FliL</fullName>
    </recommendedName>
</protein>
<dbReference type="KEGG" id="cis:CINS_0444"/>
<comment type="function">
    <text evidence="1 10">Controls the rotational direction of flagella during chemotaxis.</text>
</comment>
<dbReference type="GO" id="GO:0009425">
    <property type="term" value="C:bacterial-type flagellum basal body"/>
    <property type="evidence" value="ECO:0007669"/>
    <property type="project" value="InterPro"/>
</dbReference>
<evidence type="ECO:0000256" key="5">
    <source>
        <dbReference type="ARBA" id="ARBA00022500"/>
    </source>
</evidence>
<keyword evidence="7 10" id="KW-0283">Flagellar rotation</keyword>
<evidence type="ECO:0000313" key="11">
    <source>
        <dbReference type="EMBL" id="AJC87432.1"/>
    </source>
</evidence>
<organism evidence="11 12">
    <name type="scientific">Campylobacter insulaenigrae NCTC 12927</name>
    <dbReference type="NCBI Taxonomy" id="1031564"/>
    <lineage>
        <taxon>Bacteria</taxon>
        <taxon>Pseudomonadati</taxon>
        <taxon>Campylobacterota</taxon>
        <taxon>Epsilonproteobacteria</taxon>
        <taxon>Campylobacterales</taxon>
        <taxon>Campylobacteraceae</taxon>
        <taxon>Campylobacter</taxon>
    </lineage>
</organism>
<evidence type="ECO:0000256" key="3">
    <source>
        <dbReference type="ARBA" id="ARBA00008281"/>
    </source>
</evidence>
<dbReference type="GO" id="GO:0005886">
    <property type="term" value="C:plasma membrane"/>
    <property type="evidence" value="ECO:0007669"/>
    <property type="project" value="UniProtKB-SubCell"/>
</dbReference>
<evidence type="ECO:0000256" key="10">
    <source>
        <dbReference type="RuleBase" id="RU364125"/>
    </source>
</evidence>
<proteinExistence type="inferred from homology"/>
<evidence type="ECO:0000256" key="6">
    <source>
        <dbReference type="ARBA" id="ARBA00022692"/>
    </source>
</evidence>
<evidence type="ECO:0000256" key="8">
    <source>
        <dbReference type="ARBA" id="ARBA00022989"/>
    </source>
</evidence>
<dbReference type="EMBL" id="CP007770">
    <property type="protein sequence ID" value="AJC87432.1"/>
    <property type="molecule type" value="Genomic_DNA"/>
</dbReference>
<keyword evidence="8" id="KW-1133">Transmembrane helix</keyword>
<dbReference type="Proteomes" id="UP000031163">
    <property type="component" value="Chromosome"/>
</dbReference>
<keyword evidence="6" id="KW-0812">Transmembrane</keyword>
<keyword evidence="4 10" id="KW-1003">Cell membrane</keyword>
<reference evidence="11 12" key="1">
    <citation type="journal article" date="2014" name="Genome Biol. Evol.">
        <title>Comparative Genomics of the Campylobacter lari Group.</title>
        <authorList>
            <person name="Miller W.G."/>
            <person name="Yee E."/>
            <person name="Chapman M.H."/>
            <person name="Smith T.P."/>
            <person name="Bono J.L."/>
            <person name="Huynh S."/>
            <person name="Parker C.T."/>
            <person name="Vandamme P."/>
            <person name="Luong K."/>
            <person name="Korlach J."/>
        </authorList>
    </citation>
    <scope>NUCLEOTIDE SEQUENCE [LARGE SCALE GENOMIC DNA]</scope>
    <source>
        <strain evidence="11 12">NCTC 12927</strain>
    </source>
</reference>
<evidence type="ECO:0000256" key="4">
    <source>
        <dbReference type="ARBA" id="ARBA00022475"/>
    </source>
</evidence>
<comment type="similarity">
    <text evidence="3 10">Belongs to the FliL family.</text>
</comment>
<dbReference type="GeneID" id="74432301"/>
<dbReference type="HOGENOM" id="CLU_1364074_0_0_7"/>
<evidence type="ECO:0000313" key="12">
    <source>
        <dbReference type="Proteomes" id="UP000031163"/>
    </source>
</evidence>
<dbReference type="RefSeq" id="WP_052251948.1">
    <property type="nucleotide sequence ID" value="NZ_CP007770.1"/>
</dbReference>
<gene>
    <name evidence="11" type="ORF">CINS_0444</name>
</gene>
<dbReference type="GO" id="GO:0006935">
    <property type="term" value="P:chemotaxis"/>
    <property type="evidence" value="ECO:0007669"/>
    <property type="project" value="UniProtKB-KW"/>
</dbReference>
<dbReference type="Pfam" id="PF03748">
    <property type="entry name" value="FliL"/>
    <property type="match status" value="1"/>
</dbReference>
<name>A0A0A8H0K2_9BACT</name>
<evidence type="ECO:0000256" key="9">
    <source>
        <dbReference type="ARBA" id="ARBA00023136"/>
    </source>
</evidence>
<dbReference type="InterPro" id="IPR005503">
    <property type="entry name" value="FliL"/>
</dbReference>
<keyword evidence="9 10" id="KW-0472">Membrane</keyword>
<evidence type="ECO:0000256" key="7">
    <source>
        <dbReference type="ARBA" id="ARBA00022779"/>
    </source>
</evidence>
<dbReference type="AlphaFoldDB" id="A0A0A8H0K2"/>
<evidence type="ECO:0000256" key="1">
    <source>
        <dbReference type="ARBA" id="ARBA00002254"/>
    </source>
</evidence>
<accession>A0A0A8H0K2</accession>
<keyword evidence="5 10" id="KW-0145">Chemotaxis</keyword>
<comment type="subcellular location">
    <subcellularLocation>
        <location evidence="2">Cell membrane</location>
        <topology evidence="2">Single-pass membrane protein</topology>
    </subcellularLocation>
</comment>
<dbReference type="GO" id="GO:0071973">
    <property type="term" value="P:bacterial-type flagellum-dependent cell motility"/>
    <property type="evidence" value="ECO:0007669"/>
    <property type="project" value="InterPro"/>
</dbReference>